<dbReference type="EMBL" id="JBHRYQ010000001">
    <property type="protein sequence ID" value="MFC3809130.1"/>
    <property type="molecule type" value="Genomic_DNA"/>
</dbReference>
<dbReference type="InterPro" id="IPR029058">
    <property type="entry name" value="AB_hydrolase_fold"/>
</dbReference>
<comment type="caution">
    <text evidence="3">The sequence shown here is derived from an EMBL/GenBank/DDBJ whole genome shotgun (WGS) entry which is preliminary data.</text>
</comment>
<dbReference type="InterPro" id="IPR000073">
    <property type="entry name" value="AB_hydrolase_1"/>
</dbReference>
<sequence length="328" mass="36802">MKKTTLIILSTLVVGGVIYAFGPRPNSISTKEYKFDLPDASQELEDLINQSELSTPGLKPDNQARIIWADTSKKEMTENAFLYLHGFSASQEEGDPVIQDIAKHFGGNLYLNRLIGHGIDLGDETMSDFTAEKAIESVEKALAITQKLGKKVHIVGTSFGGALTLYLASKHPEISTITLYSPCIEIADPSAKLLDKPWGHQIAKLVKGENFNDITKVNEIQPKYWSMHYRLEAVVQLQNFLSTFMVPATFEKIDIPVFVGYYYKDEENQDKVVSVPAILKMYDTLGSKNKEKMAFPNTGNHVMASYVHSKDYQTVEKESIFFLSKYIK</sequence>
<dbReference type="PANTHER" id="PTHR43798:SF31">
    <property type="entry name" value="AB HYDROLASE SUPERFAMILY PROTEIN YCLE"/>
    <property type="match status" value="1"/>
</dbReference>
<dbReference type="RefSeq" id="WP_379833757.1">
    <property type="nucleotide sequence ID" value="NZ_JBHRYQ010000001.1"/>
</dbReference>
<feature type="domain" description="AB hydrolase-1" evidence="2">
    <location>
        <begin position="80"/>
        <end position="206"/>
    </location>
</feature>
<protein>
    <submittedName>
        <fullName evidence="3">Alpha/beta hydrolase</fullName>
    </submittedName>
</protein>
<evidence type="ECO:0000313" key="3">
    <source>
        <dbReference type="EMBL" id="MFC3809130.1"/>
    </source>
</evidence>
<gene>
    <name evidence="3" type="ORF">ACFOOI_00570</name>
</gene>
<dbReference type="GO" id="GO:0016787">
    <property type="term" value="F:hydrolase activity"/>
    <property type="evidence" value="ECO:0007669"/>
    <property type="project" value="UniProtKB-KW"/>
</dbReference>
<name>A0ABV7YPZ8_9BACT</name>
<evidence type="ECO:0000313" key="4">
    <source>
        <dbReference type="Proteomes" id="UP001595616"/>
    </source>
</evidence>
<dbReference type="Gene3D" id="3.40.50.1820">
    <property type="entry name" value="alpha/beta hydrolase"/>
    <property type="match status" value="1"/>
</dbReference>
<dbReference type="Proteomes" id="UP001595616">
    <property type="component" value="Unassembled WGS sequence"/>
</dbReference>
<keyword evidence="1 3" id="KW-0378">Hydrolase</keyword>
<evidence type="ECO:0000256" key="1">
    <source>
        <dbReference type="ARBA" id="ARBA00022801"/>
    </source>
</evidence>
<proteinExistence type="predicted"/>
<reference evidence="4" key="1">
    <citation type="journal article" date="2019" name="Int. J. Syst. Evol. Microbiol.">
        <title>The Global Catalogue of Microorganisms (GCM) 10K type strain sequencing project: providing services to taxonomists for standard genome sequencing and annotation.</title>
        <authorList>
            <consortium name="The Broad Institute Genomics Platform"/>
            <consortium name="The Broad Institute Genome Sequencing Center for Infectious Disease"/>
            <person name="Wu L."/>
            <person name="Ma J."/>
        </authorList>
    </citation>
    <scope>NUCLEOTIDE SEQUENCE [LARGE SCALE GENOMIC DNA]</scope>
    <source>
        <strain evidence="4">CECT 7956</strain>
    </source>
</reference>
<dbReference type="Pfam" id="PF00561">
    <property type="entry name" value="Abhydrolase_1"/>
    <property type="match status" value="1"/>
</dbReference>
<evidence type="ECO:0000259" key="2">
    <source>
        <dbReference type="Pfam" id="PF00561"/>
    </source>
</evidence>
<keyword evidence="4" id="KW-1185">Reference proteome</keyword>
<dbReference type="PANTHER" id="PTHR43798">
    <property type="entry name" value="MONOACYLGLYCEROL LIPASE"/>
    <property type="match status" value="1"/>
</dbReference>
<accession>A0ABV7YPZ8</accession>
<dbReference type="InterPro" id="IPR050266">
    <property type="entry name" value="AB_hydrolase_sf"/>
</dbReference>
<organism evidence="3 4">
    <name type="scientific">Lacihabitans lacunae</name>
    <dbReference type="NCBI Taxonomy" id="1028214"/>
    <lineage>
        <taxon>Bacteria</taxon>
        <taxon>Pseudomonadati</taxon>
        <taxon>Bacteroidota</taxon>
        <taxon>Cytophagia</taxon>
        <taxon>Cytophagales</taxon>
        <taxon>Leadbetterellaceae</taxon>
        <taxon>Lacihabitans</taxon>
    </lineage>
</organism>
<dbReference type="SUPFAM" id="SSF53474">
    <property type="entry name" value="alpha/beta-Hydrolases"/>
    <property type="match status" value="1"/>
</dbReference>